<dbReference type="STRING" id="370438.PTH_1612"/>
<proteinExistence type="predicted"/>
<name>A5D1U9_PELTS</name>
<dbReference type="KEGG" id="pth:PTH_1612"/>
<protein>
    <submittedName>
        <fullName evidence="1">Hypothetical membrane protein</fullName>
    </submittedName>
</protein>
<sequence length="163" mass="18704">MHGVTFIMKVIYHCYGGAHSSVTAASIHLGLLPADRIPSQEMFWSIPLYDRQEPYQHGHIFFMGRDEMGNEVYVTARRGRAEILENIIAGLAGIFKIPQNSFLLVNVMHKVNLRMKFGGYLSRRWGLIRLGRPIVTWGTQAAYFEVARLVQKVKCRLEEHMNN</sequence>
<organism evidence="1 2">
    <name type="scientific">Pelotomaculum thermopropionicum (strain DSM 13744 / JCM 10971 / SI)</name>
    <dbReference type="NCBI Taxonomy" id="370438"/>
    <lineage>
        <taxon>Bacteria</taxon>
        <taxon>Bacillati</taxon>
        <taxon>Bacillota</taxon>
        <taxon>Clostridia</taxon>
        <taxon>Eubacteriales</taxon>
        <taxon>Desulfotomaculaceae</taxon>
        <taxon>Pelotomaculum</taxon>
    </lineage>
</organism>
<dbReference type="EMBL" id="AP009389">
    <property type="protein sequence ID" value="BAF59793.1"/>
    <property type="molecule type" value="Genomic_DNA"/>
</dbReference>
<dbReference type="eggNOG" id="ENOG5032S9W">
    <property type="taxonomic scope" value="Bacteria"/>
</dbReference>
<dbReference type="InterPro" id="IPR021525">
    <property type="entry name" value="DUF3189"/>
</dbReference>
<dbReference type="AlphaFoldDB" id="A5D1U9"/>
<evidence type="ECO:0000313" key="1">
    <source>
        <dbReference type="EMBL" id="BAF59793.1"/>
    </source>
</evidence>
<dbReference type="HOGENOM" id="CLU_134391_0_0_9"/>
<reference evidence="2" key="1">
    <citation type="journal article" date="2008" name="Genome Res.">
        <title>The genome of Pelotomaculum thermopropionicum reveals niche-associated evolution in anaerobic microbiota.</title>
        <authorList>
            <person name="Kosaka T."/>
            <person name="Kato S."/>
            <person name="Shimoyama T."/>
            <person name="Ishii S."/>
            <person name="Abe T."/>
            <person name="Watanabe K."/>
        </authorList>
    </citation>
    <scope>NUCLEOTIDE SEQUENCE [LARGE SCALE GENOMIC DNA]</scope>
    <source>
        <strain evidence="2">DSM 13744 / JCM 10971 / SI</strain>
    </source>
</reference>
<keyword evidence="2" id="KW-1185">Reference proteome</keyword>
<gene>
    <name evidence="1" type="ordered locus">PTH_1612</name>
</gene>
<dbReference type="Proteomes" id="UP000006556">
    <property type="component" value="Chromosome"/>
</dbReference>
<accession>A5D1U9</accession>
<evidence type="ECO:0000313" key="2">
    <source>
        <dbReference type="Proteomes" id="UP000006556"/>
    </source>
</evidence>
<dbReference type="Pfam" id="PF11385">
    <property type="entry name" value="DUF3189"/>
    <property type="match status" value="1"/>
</dbReference>